<dbReference type="Proteomes" id="UP000650833">
    <property type="component" value="Unassembled WGS sequence"/>
</dbReference>
<evidence type="ECO:0000313" key="2">
    <source>
        <dbReference type="Proteomes" id="UP000650833"/>
    </source>
</evidence>
<accession>A0A8H7RJM6</accession>
<proteinExistence type="predicted"/>
<sequence>MQPNKKLKKMRVSGLKKNYRYKEWLDAVLNDSKPSLDYFKFANTFKGKEAATNSHYVDLLQTLSKNQSNKLMKIASEAQTLFEKRNNTNEEFGKRYIMHWEQNVDQINLRRRLRAQNHNTIERLNQITNEQIVRQAEQVRATFIL</sequence>
<name>A0A8H7RJM6_9FUNG</name>
<keyword evidence="2" id="KW-1185">Reference proteome</keyword>
<dbReference type="AlphaFoldDB" id="A0A8H7RJM6"/>
<dbReference type="OrthoDB" id="2288930at2759"/>
<protein>
    <submittedName>
        <fullName evidence="1">Uncharacterized protein</fullName>
    </submittedName>
</protein>
<comment type="caution">
    <text evidence="1">The sequence shown here is derived from an EMBL/GenBank/DDBJ whole genome shotgun (WGS) entry which is preliminary data.</text>
</comment>
<dbReference type="EMBL" id="JAEPRC010000060">
    <property type="protein sequence ID" value="KAG2211788.1"/>
    <property type="molecule type" value="Genomic_DNA"/>
</dbReference>
<organism evidence="1 2">
    <name type="scientific">Mucor plumbeus</name>
    <dbReference type="NCBI Taxonomy" id="97098"/>
    <lineage>
        <taxon>Eukaryota</taxon>
        <taxon>Fungi</taxon>
        <taxon>Fungi incertae sedis</taxon>
        <taxon>Mucoromycota</taxon>
        <taxon>Mucoromycotina</taxon>
        <taxon>Mucoromycetes</taxon>
        <taxon>Mucorales</taxon>
        <taxon>Mucorineae</taxon>
        <taxon>Mucoraceae</taxon>
        <taxon>Mucor</taxon>
    </lineage>
</organism>
<gene>
    <name evidence="1" type="ORF">INT46_007972</name>
</gene>
<evidence type="ECO:0000313" key="1">
    <source>
        <dbReference type="EMBL" id="KAG2211788.1"/>
    </source>
</evidence>
<reference evidence="1" key="1">
    <citation type="submission" date="2020-12" db="EMBL/GenBank/DDBJ databases">
        <title>Metabolic potential, ecology and presence of endohyphal bacteria is reflected in genomic diversity of Mucoromycotina.</title>
        <authorList>
            <person name="Muszewska A."/>
            <person name="Okrasinska A."/>
            <person name="Steczkiewicz K."/>
            <person name="Drgas O."/>
            <person name="Orlowska M."/>
            <person name="Perlinska-Lenart U."/>
            <person name="Aleksandrzak-Piekarczyk T."/>
            <person name="Szatraj K."/>
            <person name="Zielenkiewicz U."/>
            <person name="Pilsyk S."/>
            <person name="Malc E."/>
            <person name="Mieczkowski P."/>
            <person name="Kruszewska J.S."/>
            <person name="Biernat P."/>
            <person name="Pawlowska J."/>
        </authorList>
    </citation>
    <scope>NUCLEOTIDE SEQUENCE</scope>
    <source>
        <strain evidence="1">CBS 226.32</strain>
    </source>
</reference>